<evidence type="ECO:0000259" key="11">
    <source>
        <dbReference type="Pfam" id="PF00593"/>
    </source>
</evidence>
<evidence type="ECO:0000256" key="5">
    <source>
        <dbReference type="ARBA" id="ARBA00023077"/>
    </source>
</evidence>
<dbReference type="Proteomes" id="UP000005938">
    <property type="component" value="Unassembled WGS sequence"/>
</dbReference>
<dbReference type="RefSeq" id="WP_008240326.1">
    <property type="nucleotide sequence ID" value="NZ_AJJU01000020.1"/>
</dbReference>
<dbReference type="Gene3D" id="2.170.130.10">
    <property type="entry name" value="TonB-dependent receptor, plug domain"/>
    <property type="match status" value="1"/>
</dbReference>
<keyword evidence="5 9" id="KW-0798">TonB box</keyword>
<dbReference type="Pfam" id="PF00593">
    <property type="entry name" value="TonB_dep_Rec_b-barrel"/>
    <property type="match status" value="1"/>
</dbReference>
<dbReference type="GO" id="GO:0015344">
    <property type="term" value="F:siderophore uptake transmembrane transporter activity"/>
    <property type="evidence" value="ECO:0007669"/>
    <property type="project" value="TreeGrafter"/>
</dbReference>
<evidence type="ECO:0000256" key="8">
    <source>
        <dbReference type="PROSITE-ProRule" id="PRU01360"/>
    </source>
</evidence>
<dbReference type="Gene3D" id="2.40.170.20">
    <property type="entry name" value="TonB-dependent receptor, beta-barrel domain"/>
    <property type="match status" value="1"/>
</dbReference>
<dbReference type="AlphaFoldDB" id="I0WB07"/>
<evidence type="ECO:0000256" key="9">
    <source>
        <dbReference type="RuleBase" id="RU003357"/>
    </source>
</evidence>
<dbReference type="PROSITE" id="PS52016">
    <property type="entry name" value="TONB_DEPENDENT_REC_3"/>
    <property type="match status" value="1"/>
</dbReference>
<reference evidence="13 14" key="1">
    <citation type="journal article" date="2012" name="J. Bacteriol.">
        <title>Genome Sequence of the Halotolerant Bacterium Imtechella halotolerans K1T.</title>
        <authorList>
            <person name="Kumar S."/>
            <person name="Vikram S."/>
            <person name="Subramanian S."/>
            <person name="Raghava G.P."/>
            <person name="Pinnaka A.K."/>
        </authorList>
    </citation>
    <scope>NUCLEOTIDE SEQUENCE [LARGE SCALE GENOMIC DNA]</scope>
    <source>
        <strain evidence="13 14">K1</strain>
    </source>
</reference>
<feature type="signal peptide" evidence="10">
    <location>
        <begin position="1"/>
        <end position="18"/>
    </location>
</feature>
<keyword evidence="7 8" id="KW-0998">Cell outer membrane</keyword>
<dbReference type="SUPFAM" id="SSF56935">
    <property type="entry name" value="Porins"/>
    <property type="match status" value="1"/>
</dbReference>
<dbReference type="eggNOG" id="COG4771">
    <property type="taxonomic scope" value="Bacteria"/>
</dbReference>
<evidence type="ECO:0000256" key="3">
    <source>
        <dbReference type="ARBA" id="ARBA00022452"/>
    </source>
</evidence>
<evidence type="ECO:0000256" key="1">
    <source>
        <dbReference type="ARBA" id="ARBA00004571"/>
    </source>
</evidence>
<dbReference type="SUPFAM" id="SSF49464">
    <property type="entry name" value="Carboxypeptidase regulatory domain-like"/>
    <property type="match status" value="1"/>
</dbReference>
<feature type="chain" id="PRO_5003635294" evidence="10">
    <location>
        <begin position="19"/>
        <end position="794"/>
    </location>
</feature>
<evidence type="ECO:0000259" key="12">
    <source>
        <dbReference type="Pfam" id="PF07715"/>
    </source>
</evidence>
<dbReference type="PANTHER" id="PTHR30069:SF42">
    <property type="entry name" value="FERRIC AEROBACTIN RECEPTOR"/>
    <property type="match status" value="1"/>
</dbReference>
<dbReference type="InterPro" id="IPR037066">
    <property type="entry name" value="Plug_dom_sf"/>
</dbReference>
<protein>
    <submittedName>
        <fullName evidence="13">TonB-dependent receptor</fullName>
    </submittedName>
</protein>
<evidence type="ECO:0000256" key="6">
    <source>
        <dbReference type="ARBA" id="ARBA00023136"/>
    </source>
</evidence>
<dbReference type="InterPro" id="IPR000531">
    <property type="entry name" value="Beta-barrel_TonB"/>
</dbReference>
<keyword evidence="10" id="KW-0732">Signal</keyword>
<dbReference type="STRING" id="946077.W5A_10552"/>
<name>I0WB07_9FLAO</name>
<dbReference type="InterPro" id="IPR039426">
    <property type="entry name" value="TonB-dep_rcpt-like"/>
</dbReference>
<dbReference type="EMBL" id="AJJU01000020">
    <property type="protein sequence ID" value="EID73573.1"/>
    <property type="molecule type" value="Genomic_DNA"/>
</dbReference>
<keyword evidence="6 8" id="KW-0472">Membrane</keyword>
<dbReference type="InterPro" id="IPR008969">
    <property type="entry name" value="CarboxyPept-like_regulatory"/>
</dbReference>
<organism evidence="13 14">
    <name type="scientific">Imtechella halotolerans K1</name>
    <dbReference type="NCBI Taxonomy" id="946077"/>
    <lineage>
        <taxon>Bacteria</taxon>
        <taxon>Pseudomonadati</taxon>
        <taxon>Bacteroidota</taxon>
        <taxon>Flavobacteriia</taxon>
        <taxon>Flavobacteriales</taxon>
        <taxon>Flavobacteriaceae</taxon>
        <taxon>Imtechella</taxon>
    </lineage>
</organism>
<gene>
    <name evidence="13" type="ORF">W5A_10552</name>
</gene>
<dbReference type="GO" id="GO:0009279">
    <property type="term" value="C:cell outer membrane"/>
    <property type="evidence" value="ECO:0007669"/>
    <property type="project" value="UniProtKB-SubCell"/>
</dbReference>
<evidence type="ECO:0000313" key="13">
    <source>
        <dbReference type="EMBL" id="EID73573.1"/>
    </source>
</evidence>
<comment type="caution">
    <text evidence="13">The sequence shown here is derived from an EMBL/GenBank/DDBJ whole genome shotgun (WGS) entry which is preliminary data.</text>
</comment>
<dbReference type="PANTHER" id="PTHR30069">
    <property type="entry name" value="TONB-DEPENDENT OUTER MEMBRANE RECEPTOR"/>
    <property type="match status" value="1"/>
</dbReference>
<feature type="domain" description="TonB-dependent receptor-like beta-barrel" evidence="11">
    <location>
        <begin position="325"/>
        <end position="758"/>
    </location>
</feature>
<dbReference type="Pfam" id="PF13715">
    <property type="entry name" value="CarbopepD_reg_2"/>
    <property type="match status" value="1"/>
</dbReference>
<keyword evidence="3 8" id="KW-1134">Transmembrane beta strand</keyword>
<evidence type="ECO:0000256" key="2">
    <source>
        <dbReference type="ARBA" id="ARBA00022448"/>
    </source>
</evidence>
<dbReference type="InterPro" id="IPR012910">
    <property type="entry name" value="Plug_dom"/>
</dbReference>
<keyword evidence="13" id="KW-0675">Receptor</keyword>
<dbReference type="PATRIC" id="fig|946077.3.peg.2130"/>
<comment type="subcellular location">
    <subcellularLocation>
        <location evidence="1 8">Cell outer membrane</location>
        <topology evidence="1 8">Multi-pass membrane protein</topology>
    </subcellularLocation>
</comment>
<dbReference type="Gene3D" id="2.60.40.1120">
    <property type="entry name" value="Carboxypeptidase-like, regulatory domain"/>
    <property type="match status" value="1"/>
</dbReference>
<keyword evidence="4 8" id="KW-0812">Transmembrane</keyword>
<evidence type="ECO:0000256" key="7">
    <source>
        <dbReference type="ARBA" id="ARBA00023237"/>
    </source>
</evidence>
<accession>I0WB07</accession>
<sequence length="794" mass="87851">MKLFTLIAVCLLSLPALSQSTLKGKITDEQHQGIPGATVYIESLKKGTTTDIEGNYELTIDTEGSLEVTYRMLGYRTKKQNINFVEGNSLWQTVILQEELSDLDEVVVSASRNSEYLSEIPASVTVVNEAKLKELSKATSNISEILEFTVPGLAASTGTFSNWGQTLRGRSLLVMVDGIPQSTPLRNGQLGIKSINPNDISSVEVIKGATSIFGNGGNGGFINYITKKPQEQTNISGTTELWGTSNLAKTKDALGFGAYQSLQGKLNKFSYYVSGSYEKTGTKYDADGLVLLPTYGLDNTAIYSTMAKLQYQISDRQKITASGNLYKTVQNTPFIPVPANFEVFDESGEYSLTAGYGIKGTIDGEKPTGTTLINGQLQYSLDAIFDGTTDFVTDMYYQNTENIFFYSDKFENGGQSVINAEKFGLRPNFSTQFKLANSNLVTLTYGIDLLKDKTNQGLLDGRLWVPNIDMLSWAPYLQSTIKIEDMWVIKSGLRYDDMNLKIDDYNTLPYSPLSDGNFNPSVAVTGGKIGFDNLAFNLGLRFIKHQEFIPYFSYSQGFSIADLGSVLRSATADNINDIQLEPAVTKNYEFGFLSKFNRFKFEAVAYYSTSNLGTGVVFDEQINSFVPSKQPQDIYGAEVSLDYKSDSNKLLLGTSYSYVEGTTHSAQNANTLTYLGGDVIAAPKWTAYITWKPIEKLTTSLRMTNVGDRDRFSPYLATNNQYTYRHTQFPVKGYTLLNGSIDYLLRSDLSISLAVNNLLNEYYLPSRSQWAAPLLTFTGAGEGTNVKMSVQYRF</sequence>
<proteinExistence type="inferred from homology"/>
<keyword evidence="14" id="KW-1185">Reference proteome</keyword>
<comment type="similarity">
    <text evidence="8 9">Belongs to the TonB-dependent receptor family.</text>
</comment>
<dbReference type="OrthoDB" id="8670144at2"/>
<evidence type="ECO:0000256" key="4">
    <source>
        <dbReference type="ARBA" id="ARBA00022692"/>
    </source>
</evidence>
<dbReference type="GO" id="GO:0044718">
    <property type="term" value="P:siderophore transmembrane transport"/>
    <property type="evidence" value="ECO:0007669"/>
    <property type="project" value="TreeGrafter"/>
</dbReference>
<keyword evidence="2 8" id="KW-0813">Transport</keyword>
<evidence type="ECO:0000313" key="14">
    <source>
        <dbReference type="Proteomes" id="UP000005938"/>
    </source>
</evidence>
<evidence type="ECO:0000256" key="10">
    <source>
        <dbReference type="SAM" id="SignalP"/>
    </source>
</evidence>
<feature type="domain" description="TonB-dependent receptor plug" evidence="12">
    <location>
        <begin position="118"/>
        <end position="220"/>
    </location>
</feature>
<dbReference type="Pfam" id="PF07715">
    <property type="entry name" value="Plug"/>
    <property type="match status" value="1"/>
</dbReference>
<dbReference type="InterPro" id="IPR036942">
    <property type="entry name" value="Beta-barrel_TonB_sf"/>
</dbReference>